<evidence type="ECO:0000313" key="4">
    <source>
        <dbReference type="Proteomes" id="UP000722485"/>
    </source>
</evidence>
<keyword evidence="2" id="KW-1133">Transmembrane helix</keyword>
<dbReference type="Proteomes" id="UP000722485">
    <property type="component" value="Unassembled WGS sequence"/>
</dbReference>
<dbReference type="AlphaFoldDB" id="A0A9P5HJ43"/>
<keyword evidence="2" id="KW-0472">Membrane</keyword>
<feature type="region of interest" description="Disordered" evidence="1">
    <location>
        <begin position="405"/>
        <end position="445"/>
    </location>
</feature>
<gene>
    <name evidence="3" type="ORF">G7Z17_g1666</name>
</gene>
<proteinExistence type="predicted"/>
<protein>
    <submittedName>
        <fullName evidence="3">Uncharacterized protein</fullName>
    </submittedName>
</protein>
<evidence type="ECO:0000313" key="3">
    <source>
        <dbReference type="EMBL" id="KAF7556189.1"/>
    </source>
</evidence>
<organism evidence="3 4">
    <name type="scientific">Cylindrodendrum hubeiense</name>
    <dbReference type="NCBI Taxonomy" id="595255"/>
    <lineage>
        <taxon>Eukaryota</taxon>
        <taxon>Fungi</taxon>
        <taxon>Dikarya</taxon>
        <taxon>Ascomycota</taxon>
        <taxon>Pezizomycotina</taxon>
        <taxon>Sordariomycetes</taxon>
        <taxon>Hypocreomycetidae</taxon>
        <taxon>Hypocreales</taxon>
        <taxon>Nectriaceae</taxon>
        <taxon>Cylindrodendrum</taxon>
    </lineage>
</organism>
<evidence type="ECO:0000256" key="2">
    <source>
        <dbReference type="SAM" id="Phobius"/>
    </source>
</evidence>
<evidence type="ECO:0000256" key="1">
    <source>
        <dbReference type="SAM" id="MobiDB-lite"/>
    </source>
</evidence>
<dbReference type="OrthoDB" id="5223630at2759"/>
<feature type="transmembrane region" description="Helical" evidence="2">
    <location>
        <begin position="72"/>
        <end position="92"/>
    </location>
</feature>
<accession>A0A9P5HJ43</accession>
<comment type="caution">
    <text evidence="3">The sequence shown here is derived from an EMBL/GenBank/DDBJ whole genome shotgun (WGS) entry which is preliminary data.</text>
</comment>
<feature type="region of interest" description="Disordered" evidence="1">
    <location>
        <begin position="620"/>
        <end position="643"/>
    </location>
</feature>
<keyword evidence="2" id="KW-0812">Transmembrane</keyword>
<dbReference type="EMBL" id="JAANBB010000014">
    <property type="protein sequence ID" value="KAF7556189.1"/>
    <property type="molecule type" value="Genomic_DNA"/>
</dbReference>
<sequence length="792" mass="88831">MESWEGRNYYTRNTTRWVQLMNLSTAEWGIGFLPATLVAIPGHLNDTYDFRSDSIFIENASKPTLGSRHIENIIFGLVSGIVILWALVWLYVNRSEIFSPHSTQKPNTSDASSHTTSVTELSTLGNGFVKAADFKHQLQHFYYDGENSMLEVCEKDYSTEKISTDDIEGAGALFRKMYGLDLQLWATQNSRQVTPDARNNLMHQSDAILAEVRRQVRVWQVNMNDPTTAAATEKEKREIGEIEEILKSIDTASERKRKTRSGVRDYARTLSRSESAKLLTRPFTQQSMLCLASGAARVDRLCHAHLESEGLERYDEEAILGLEKELKEHRARRNFSEEEQRYLEAPLYQDDDQLPQVIKMTSSMTSPPPMQNWPLQSSGAGDTNPKAPAMGARYEDGLPERYDAFSDTETTAPSGPSLLDEAPGTATSNSSPFFEFEPTPRGGRRHEYVPRALTATQLLNDERAGTTTRAYSVEERDRLNRTRALIKETKEDMARDAQYSREFGYHAFSPPVPKEGAKHRDSYPTYYDEEERGVDDHSDDSVYAELNTGGSRRLLPPKHNWRQANGGRAVRLLSTRALADLPNKDTISRDNTVGDEARMADLLARAGKKMAKSPCLPLKRSVMSEDTGGGEYPREASNPPCPVQYRATDVRIKKPSYRMTVEARRRVEKVAMPRMSAAAHNSMPGQPWASSSGFDAAMSYIEEKKLSKARIPVLARAATFFPFSSDDDDCGLSRFFIVNGGMDPEDSNEGAYSSGLFYHLAGSTLDNKTAKPHLDTRCTEPMPLNKTVTDLI</sequence>
<feature type="region of interest" description="Disordered" evidence="1">
    <location>
        <begin position="362"/>
        <end position="391"/>
    </location>
</feature>
<keyword evidence="4" id="KW-1185">Reference proteome</keyword>
<reference evidence="3" key="1">
    <citation type="submission" date="2020-03" db="EMBL/GenBank/DDBJ databases">
        <title>Draft Genome Sequence of Cylindrodendrum hubeiense.</title>
        <authorList>
            <person name="Buettner E."/>
            <person name="Kellner H."/>
        </authorList>
    </citation>
    <scope>NUCLEOTIDE SEQUENCE</scope>
    <source>
        <strain evidence="3">IHI 201604</strain>
    </source>
</reference>
<name>A0A9P5HJ43_9HYPO</name>